<gene>
    <name evidence="1" type="ORF">DPMN_071078</name>
</gene>
<keyword evidence="2" id="KW-1185">Reference proteome</keyword>
<name>A0A9D4BVZ1_DREPO</name>
<reference evidence="1" key="2">
    <citation type="submission" date="2020-11" db="EMBL/GenBank/DDBJ databases">
        <authorList>
            <person name="McCartney M.A."/>
            <person name="Auch B."/>
            <person name="Kono T."/>
            <person name="Mallez S."/>
            <person name="Becker A."/>
            <person name="Gohl D.M."/>
            <person name="Silverstein K.A.T."/>
            <person name="Koren S."/>
            <person name="Bechman K.B."/>
            <person name="Herman A."/>
            <person name="Abrahante J.E."/>
            <person name="Garbe J."/>
        </authorList>
    </citation>
    <scope>NUCLEOTIDE SEQUENCE</scope>
    <source>
        <strain evidence="1">Duluth1</strain>
        <tissue evidence="1">Whole animal</tissue>
    </source>
</reference>
<evidence type="ECO:0000313" key="2">
    <source>
        <dbReference type="Proteomes" id="UP000828390"/>
    </source>
</evidence>
<comment type="caution">
    <text evidence="1">The sequence shown here is derived from an EMBL/GenBank/DDBJ whole genome shotgun (WGS) entry which is preliminary data.</text>
</comment>
<accession>A0A9D4BVZ1</accession>
<proteinExistence type="predicted"/>
<dbReference type="Proteomes" id="UP000828390">
    <property type="component" value="Unassembled WGS sequence"/>
</dbReference>
<dbReference type="AlphaFoldDB" id="A0A9D4BVZ1"/>
<protein>
    <submittedName>
        <fullName evidence="1">Uncharacterized protein</fullName>
    </submittedName>
</protein>
<organism evidence="1 2">
    <name type="scientific">Dreissena polymorpha</name>
    <name type="common">Zebra mussel</name>
    <name type="synonym">Mytilus polymorpha</name>
    <dbReference type="NCBI Taxonomy" id="45954"/>
    <lineage>
        <taxon>Eukaryota</taxon>
        <taxon>Metazoa</taxon>
        <taxon>Spiralia</taxon>
        <taxon>Lophotrochozoa</taxon>
        <taxon>Mollusca</taxon>
        <taxon>Bivalvia</taxon>
        <taxon>Autobranchia</taxon>
        <taxon>Heteroconchia</taxon>
        <taxon>Euheterodonta</taxon>
        <taxon>Imparidentia</taxon>
        <taxon>Neoheterodontei</taxon>
        <taxon>Myida</taxon>
        <taxon>Dreissenoidea</taxon>
        <taxon>Dreissenidae</taxon>
        <taxon>Dreissena</taxon>
    </lineage>
</organism>
<evidence type="ECO:0000313" key="1">
    <source>
        <dbReference type="EMBL" id="KAH3711409.1"/>
    </source>
</evidence>
<reference evidence="1" key="1">
    <citation type="journal article" date="2019" name="bioRxiv">
        <title>The Genome of the Zebra Mussel, Dreissena polymorpha: A Resource for Invasive Species Research.</title>
        <authorList>
            <person name="McCartney M.A."/>
            <person name="Auch B."/>
            <person name="Kono T."/>
            <person name="Mallez S."/>
            <person name="Zhang Y."/>
            <person name="Obille A."/>
            <person name="Becker A."/>
            <person name="Abrahante J.E."/>
            <person name="Garbe J."/>
            <person name="Badalamenti J.P."/>
            <person name="Herman A."/>
            <person name="Mangelson H."/>
            <person name="Liachko I."/>
            <person name="Sullivan S."/>
            <person name="Sone E.D."/>
            <person name="Koren S."/>
            <person name="Silverstein K.A.T."/>
            <person name="Beckman K.B."/>
            <person name="Gohl D.M."/>
        </authorList>
    </citation>
    <scope>NUCLEOTIDE SEQUENCE</scope>
    <source>
        <strain evidence="1">Duluth1</strain>
        <tissue evidence="1">Whole animal</tissue>
    </source>
</reference>
<dbReference type="EMBL" id="JAIWYP010000014">
    <property type="protein sequence ID" value="KAH3711409.1"/>
    <property type="molecule type" value="Genomic_DNA"/>
</dbReference>
<sequence>MNNSKIPGSLWGSFTTTTAITSNDKILNYSHGHQLECSSGWHQSSSSSSRELVGYTRRLGGWTLVGYGSSTSQIALYIYFWEYTSREMRVIDTITGNSQTHIHIYFWEYTSREMRVIDTITGNSQTHIHSRRDRDSNGTMIPLTQAQEWQRIAGYIQTAAF</sequence>